<sequence>MTLPFDSIDVDALARRLPSEAETLQLIDVREPDEVAIASLPGFQVLPLSQYQDWAAQIHQRFETERETIVMCHHGTRSARMCQWLVQQGFTNVKNLSGGIDAYACQVDPSIPRY</sequence>
<keyword evidence="2" id="KW-0808">Transferase</keyword>
<dbReference type="InterPro" id="IPR036873">
    <property type="entry name" value="Rhodanese-like_dom_sf"/>
</dbReference>
<dbReference type="EC" id="2.8.1.1" evidence="2"/>
<dbReference type="PANTHER" id="PTHR43629:SF2">
    <property type="entry name" value="RHODANESE-LIKE_PPIC DOMAIN-CONTAINING PROTEIN 12, CHLOROPLASTIC"/>
    <property type="match status" value="1"/>
</dbReference>
<dbReference type="OrthoDB" id="9800872at2"/>
<dbReference type="RefSeq" id="WP_080805655.1">
    <property type="nucleotide sequence ID" value="NZ_CP021983.2"/>
</dbReference>
<dbReference type="SUPFAM" id="SSF52821">
    <property type="entry name" value="Rhodanese/Cell cycle control phosphatase"/>
    <property type="match status" value="1"/>
</dbReference>
<dbReference type="KEGG" id="hhg:XM38_000240"/>
<dbReference type="PANTHER" id="PTHR43629">
    <property type="entry name" value="PEPTIDYL-PROLYL CIS-TRANS ISOMERASE"/>
    <property type="match status" value="1"/>
</dbReference>
<name>A0A1Z3HFP2_9CYAN</name>
<dbReference type="EMBL" id="CP021983">
    <property type="protein sequence ID" value="ASC69098.1"/>
    <property type="molecule type" value="Genomic_DNA"/>
</dbReference>
<dbReference type="STRING" id="1641165.XM38_02590"/>
<dbReference type="InterPro" id="IPR001763">
    <property type="entry name" value="Rhodanese-like_dom"/>
</dbReference>
<dbReference type="SMART" id="SM00450">
    <property type="entry name" value="RHOD"/>
    <property type="match status" value="1"/>
</dbReference>
<organism evidence="2 3">
    <name type="scientific">Halomicronema hongdechloris C2206</name>
    <dbReference type="NCBI Taxonomy" id="1641165"/>
    <lineage>
        <taxon>Bacteria</taxon>
        <taxon>Bacillati</taxon>
        <taxon>Cyanobacteriota</taxon>
        <taxon>Cyanophyceae</taxon>
        <taxon>Nodosilineales</taxon>
        <taxon>Nodosilineaceae</taxon>
        <taxon>Halomicronema</taxon>
    </lineage>
</organism>
<evidence type="ECO:0000313" key="3">
    <source>
        <dbReference type="Proteomes" id="UP000191901"/>
    </source>
</evidence>
<dbReference type="Pfam" id="PF00581">
    <property type="entry name" value="Rhodanese"/>
    <property type="match status" value="1"/>
</dbReference>
<dbReference type="AlphaFoldDB" id="A0A1Z3HFP2"/>
<dbReference type="Proteomes" id="UP000191901">
    <property type="component" value="Chromosome"/>
</dbReference>
<dbReference type="Gene3D" id="3.40.250.10">
    <property type="entry name" value="Rhodanese-like domain"/>
    <property type="match status" value="1"/>
</dbReference>
<evidence type="ECO:0000259" key="1">
    <source>
        <dbReference type="PROSITE" id="PS50206"/>
    </source>
</evidence>
<keyword evidence="3" id="KW-1185">Reference proteome</keyword>
<gene>
    <name evidence="2" type="primary">glpE_1</name>
    <name evidence="2" type="ORF">XM38_000240</name>
</gene>
<protein>
    <submittedName>
        <fullName evidence="2">Thiosulfate sulfurtransferase GlpE</fullName>
        <ecNumber evidence="2">2.8.1.1</ecNumber>
    </submittedName>
</protein>
<accession>A0A1Z3HFP2</accession>
<dbReference type="GO" id="GO:0004792">
    <property type="term" value="F:thiosulfate-cyanide sulfurtransferase activity"/>
    <property type="evidence" value="ECO:0007669"/>
    <property type="project" value="UniProtKB-EC"/>
</dbReference>
<reference evidence="2 3" key="1">
    <citation type="journal article" date="2016" name="Biochim. Biophys. Acta">
        <title>Characterization of red-shifted phycobilisomes isolated from the chlorophyll f-containing cyanobacterium Halomicronema hongdechloris.</title>
        <authorList>
            <person name="Li Y."/>
            <person name="Lin Y."/>
            <person name="Garvey C.J."/>
            <person name="Birch D."/>
            <person name="Corkery R.W."/>
            <person name="Loughlin P.C."/>
            <person name="Scheer H."/>
            <person name="Willows R.D."/>
            <person name="Chen M."/>
        </authorList>
    </citation>
    <scope>NUCLEOTIDE SEQUENCE [LARGE SCALE GENOMIC DNA]</scope>
    <source>
        <strain evidence="2 3">C2206</strain>
    </source>
</reference>
<feature type="domain" description="Rhodanese" evidence="1">
    <location>
        <begin position="20"/>
        <end position="112"/>
    </location>
</feature>
<dbReference type="InterPro" id="IPR052204">
    <property type="entry name" value="PpiC/parvulin_rotamase"/>
</dbReference>
<proteinExistence type="predicted"/>
<dbReference type="PROSITE" id="PS50206">
    <property type="entry name" value="RHODANESE_3"/>
    <property type="match status" value="1"/>
</dbReference>
<evidence type="ECO:0000313" key="2">
    <source>
        <dbReference type="EMBL" id="ASC69098.1"/>
    </source>
</evidence>